<accession>A0ABN2N402</accession>
<protein>
    <submittedName>
        <fullName evidence="2">Uncharacterized protein</fullName>
    </submittedName>
</protein>
<evidence type="ECO:0000313" key="3">
    <source>
        <dbReference type="Proteomes" id="UP001500449"/>
    </source>
</evidence>
<sequence length="68" mass="6670">MTVRGVRTAPVTAIAPAGTSGAAEGATTGPGAAPGGDSATAEVPHPASNPATSVIHARPLRIRIMRGW</sequence>
<reference evidence="2 3" key="1">
    <citation type="journal article" date="2019" name="Int. J. Syst. Evol. Microbiol.">
        <title>The Global Catalogue of Microorganisms (GCM) 10K type strain sequencing project: providing services to taxonomists for standard genome sequencing and annotation.</title>
        <authorList>
            <consortium name="The Broad Institute Genomics Platform"/>
            <consortium name="The Broad Institute Genome Sequencing Center for Infectious Disease"/>
            <person name="Wu L."/>
            <person name="Ma J."/>
        </authorList>
    </citation>
    <scope>NUCLEOTIDE SEQUENCE [LARGE SCALE GENOMIC DNA]</scope>
    <source>
        <strain evidence="2 3">JCM 16009</strain>
    </source>
</reference>
<gene>
    <name evidence="2" type="ORF">GCM10009836_29330</name>
</gene>
<organism evidence="2 3">
    <name type="scientific">Pseudonocardia ailaonensis</name>
    <dbReference type="NCBI Taxonomy" id="367279"/>
    <lineage>
        <taxon>Bacteria</taxon>
        <taxon>Bacillati</taxon>
        <taxon>Actinomycetota</taxon>
        <taxon>Actinomycetes</taxon>
        <taxon>Pseudonocardiales</taxon>
        <taxon>Pseudonocardiaceae</taxon>
        <taxon>Pseudonocardia</taxon>
    </lineage>
</organism>
<evidence type="ECO:0000256" key="1">
    <source>
        <dbReference type="SAM" id="MobiDB-lite"/>
    </source>
</evidence>
<comment type="caution">
    <text evidence="2">The sequence shown here is derived from an EMBL/GenBank/DDBJ whole genome shotgun (WGS) entry which is preliminary data.</text>
</comment>
<feature type="compositionally biased region" description="Low complexity" evidence="1">
    <location>
        <begin position="15"/>
        <end position="41"/>
    </location>
</feature>
<proteinExistence type="predicted"/>
<evidence type="ECO:0000313" key="2">
    <source>
        <dbReference type="EMBL" id="GAA1847836.1"/>
    </source>
</evidence>
<keyword evidence="3" id="KW-1185">Reference proteome</keyword>
<dbReference type="EMBL" id="BAAAQK010000006">
    <property type="protein sequence ID" value="GAA1847836.1"/>
    <property type="molecule type" value="Genomic_DNA"/>
</dbReference>
<feature type="region of interest" description="Disordered" evidence="1">
    <location>
        <begin position="1"/>
        <end position="52"/>
    </location>
</feature>
<name>A0ABN2N402_9PSEU</name>
<dbReference type="Proteomes" id="UP001500449">
    <property type="component" value="Unassembled WGS sequence"/>
</dbReference>